<feature type="domain" description="VWFA" evidence="2">
    <location>
        <begin position="61"/>
        <end position="249"/>
    </location>
</feature>
<dbReference type="SMART" id="SM00327">
    <property type="entry name" value="VWA"/>
    <property type="match status" value="1"/>
</dbReference>
<evidence type="ECO:0000313" key="4">
    <source>
        <dbReference type="Proteomes" id="UP001174691"/>
    </source>
</evidence>
<dbReference type="InterPro" id="IPR036465">
    <property type="entry name" value="vWFA_dom_sf"/>
</dbReference>
<dbReference type="InterPro" id="IPR002035">
    <property type="entry name" value="VWF_A"/>
</dbReference>
<evidence type="ECO:0000259" key="2">
    <source>
        <dbReference type="PROSITE" id="PS50234"/>
    </source>
</evidence>
<dbReference type="InterPro" id="IPR006141">
    <property type="entry name" value="Intein_N"/>
</dbReference>
<dbReference type="PROSITE" id="PS50817">
    <property type="entry name" value="INTEIN_N_TER"/>
    <property type="match status" value="1"/>
</dbReference>
<dbReference type="PANTHER" id="PTHR10579:SF156">
    <property type="entry name" value="VWFA DOMAIN-CONTAINING PROTEIN"/>
    <property type="match status" value="1"/>
</dbReference>
<keyword evidence="4" id="KW-1185">Reference proteome</keyword>
<dbReference type="EMBL" id="JANBVN010000001">
    <property type="protein sequence ID" value="KAJ9165755.1"/>
    <property type="molecule type" value="Genomic_DNA"/>
</dbReference>
<gene>
    <name evidence="3" type="ORF">NKR19_g89</name>
</gene>
<dbReference type="InterPro" id="IPR039510">
    <property type="entry name" value="Vint_dom"/>
</dbReference>
<dbReference type="InterPro" id="IPR032838">
    <property type="entry name" value="Vwaint_dom"/>
</dbReference>
<dbReference type="InterPro" id="IPR051266">
    <property type="entry name" value="CLCR"/>
</dbReference>
<name>A0AA38W4L0_9PEZI</name>
<reference evidence="3" key="1">
    <citation type="submission" date="2022-07" db="EMBL/GenBank/DDBJ databases">
        <title>Fungi with potential for degradation of polypropylene.</title>
        <authorList>
            <person name="Gostincar C."/>
        </authorList>
    </citation>
    <scope>NUCLEOTIDE SEQUENCE</scope>
    <source>
        <strain evidence="3">EXF-13287</strain>
    </source>
</reference>
<dbReference type="Pfam" id="PF00092">
    <property type="entry name" value="VWA"/>
    <property type="match status" value="1"/>
</dbReference>
<dbReference type="PROSITE" id="PS50234">
    <property type="entry name" value="VWFA"/>
    <property type="match status" value="1"/>
</dbReference>
<evidence type="ECO:0000256" key="1">
    <source>
        <dbReference type="SAM" id="MobiDB-lite"/>
    </source>
</evidence>
<dbReference type="Proteomes" id="UP001174691">
    <property type="component" value="Unassembled WGS sequence"/>
</dbReference>
<protein>
    <submittedName>
        <fullName evidence="3">U-box domain-containing protein</fullName>
    </submittedName>
</protein>
<dbReference type="Gene3D" id="3.40.50.410">
    <property type="entry name" value="von Willebrand factor, type A domain"/>
    <property type="match status" value="1"/>
</dbReference>
<organism evidence="3 4">
    <name type="scientific">Coniochaeta hoffmannii</name>
    <dbReference type="NCBI Taxonomy" id="91930"/>
    <lineage>
        <taxon>Eukaryota</taxon>
        <taxon>Fungi</taxon>
        <taxon>Dikarya</taxon>
        <taxon>Ascomycota</taxon>
        <taxon>Pezizomycotina</taxon>
        <taxon>Sordariomycetes</taxon>
        <taxon>Sordariomycetidae</taxon>
        <taxon>Coniochaetales</taxon>
        <taxon>Coniochaetaceae</taxon>
        <taxon>Coniochaeta</taxon>
    </lineage>
</organism>
<sequence>MVRVPWVTSIKEEETSPKQPKDDAEAPEVTIFPFDSRDGLIVKVQPPRDHADPHLDHVPCDIVLVIDVSGSMSANAPVPGDGGEQMGLSVLDLTKHAARTILETLGPQDRLGIVTFASEARTLQKLVPMDQANKKKAKENIEKMRTHDVTNLWHGITSGINLFEKDSASGGRVSAVMVLTDGMPNHMCPAQGYVPKLRSMGRLPAIINTFGFGYDLRSGLLKSIAEVSGGNYAFIPDAGMIGTVFVHAVANLQSTFASNAMLRLTYPPYLELRETTGQSVEKQDPVKLGSDKDAHLQLTISLANLQYGQSRDIYLRYANNHALANFLAVTGSGQEAEFPPIINAVLEYTSLDGGVQKVVSHRSILDTGSPTLSAAEKAYHISRSAIVELLSRVAPLRPSDDEHVPARNNAGSLATEVESLLSSIPANDPSVRSDPRCASLLEDLAGEDPKGQISLAFRKDFFARWGVHYLPSLANAHAKQICNSFKDPGPLMYGTDSPLFIRCRDRLDNAFDSLPAPKPSNRTTYRGRITMSSYNSSSAPCFAGNSTVVVVSGPSGDEKRTTKVSRLRGGVSVLTPRGPRKVVAVLKTRVRRETMCLVGKALLITPWHPVSTDGETWEFPARMSHHRVRYTGSIYSVLLERDVDADAHAVMVGGLWGVTLGHGLVTPAGRGDSPQDVRAHHFLGDYDAVLKSLSGLHRGAKGLVIGGGVVRDRRTGLMNGFKRVVVPASPRLMVKRAIGV</sequence>
<dbReference type="PANTHER" id="PTHR10579">
    <property type="entry name" value="CALCIUM-ACTIVATED CHLORIDE CHANNEL REGULATOR"/>
    <property type="match status" value="1"/>
</dbReference>
<dbReference type="Pfam" id="PF14624">
    <property type="entry name" value="Vwaint"/>
    <property type="match status" value="1"/>
</dbReference>
<dbReference type="Pfam" id="PF14623">
    <property type="entry name" value="Vint"/>
    <property type="match status" value="1"/>
</dbReference>
<evidence type="ECO:0000313" key="3">
    <source>
        <dbReference type="EMBL" id="KAJ9165755.1"/>
    </source>
</evidence>
<feature type="region of interest" description="Disordered" evidence="1">
    <location>
        <begin position="1"/>
        <end position="26"/>
    </location>
</feature>
<dbReference type="GO" id="GO:0016539">
    <property type="term" value="P:intein-mediated protein splicing"/>
    <property type="evidence" value="ECO:0007669"/>
    <property type="project" value="InterPro"/>
</dbReference>
<dbReference type="AlphaFoldDB" id="A0AA38W4L0"/>
<feature type="compositionally biased region" description="Basic and acidic residues" evidence="1">
    <location>
        <begin position="10"/>
        <end position="24"/>
    </location>
</feature>
<dbReference type="SUPFAM" id="SSF53300">
    <property type="entry name" value="vWA-like"/>
    <property type="match status" value="1"/>
</dbReference>
<proteinExistence type="predicted"/>
<comment type="caution">
    <text evidence="3">The sequence shown here is derived from an EMBL/GenBank/DDBJ whole genome shotgun (WGS) entry which is preliminary data.</text>
</comment>
<accession>A0AA38W4L0</accession>